<keyword evidence="1" id="KW-0812">Transmembrane</keyword>
<sequence>MPRLIANALLFQLGWLACVLASQRPWLLVAVPAILAIHFFWVASWAREGRMIATVFFLGSALDSFLGNLGVFDFPGESRLLPLWLALLWALLATTLNHSLAWSARPWWRASLLGALFAPPAYLAGARLADVSLPLGTITTLALLALIWALVLPLLHQLAAISRATAKPGP</sequence>
<dbReference type="EMBL" id="AP014862">
    <property type="protein sequence ID" value="BAU76484.1"/>
    <property type="molecule type" value="Genomic_DNA"/>
</dbReference>
<organism evidence="2 3">
    <name type="scientific">Metapseudomonas furukawaii</name>
    <name type="common">Pseudomonas furukawaii</name>
    <dbReference type="NCBI Taxonomy" id="1149133"/>
    <lineage>
        <taxon>Bacteria</taxon>
        <taxon>Pseudomonadati</taxon>
        <taxon>Pseudomonadota</taxon>
        <taxon>Gammaproteobacteria</taxon>
        <taxon>Pseudomonadales</taxon>
        <taxon>Pseudomonadaceae</taxon>
        <taxon>Metapseudomonas</taxon>
    </lineage>
</organism>
<feature type="transmembrane region" description="Helical" evidence="1">
    <location>
        <begin position="110"/>
        <end position="129"/>
    </location>
</feature>
<accession>A0AAD1FHL4</accession>
<name>A0AAD1FHL4_METFU</name>
<evidence type="ECO:0000313" key="2">
    <source>
        <dbReference type="EMBL" id="BAU76484.1"/>
    </source>
</evidence>
<reference evidence="2 3" key="2">
    <citation type="journal article" date="2017" name="Int. J. Syst. Evol. Microbiol.">
        <title>Pseudomonas furukawaii sp. nov., a polychlorinated biphenyl-degrading bacterium isolated from biphenyl-contaminated soil in Japan.</title>
        <authorList>
            <person name="Kimura N."/>
            <person name="Watanabe T."/>
            <person name="Suenaga H."/>
            <person name="Fujihara H."/>
            <person name="Futagami T."/>
            <person name="Goto M."/>
            <person name="Hanada S."/>
            <person name="Hirose J."/>
        </authorList>
    </citation>
    <scope>NUCLEOTIDE SEQUENCE [LARGE SCALE GENOMIC DNA]</scope>
    <source>
        <strain evidence="3">DSM 10086 / NBRC 110670 / KF707</strain>
    </source>
</reference>
<dbReference type="Proteomes" id="UP000218554">
    <property type="component" value="Chromosome"/>
</dbReference>
<gene>
    <name evidence="2" type="ORF">KF707C_47960</name>
</gene>
<dbReference type="PROSITE" id="PS51257">
    <property type="entry name" value="PROKAR_LIPOPROTEIN"/>
    <property type="match status" value="1"/>
</dbReference>
<reference evidence="3" key="1">
    <citation type="submission" date="2015-05" db="EMBL/GenBank/DDBJ databases">
        <title>Draft genome sequencing of a biphenyl-degrading bacterium, Pseudomonas balearica KF707 (=NBRC110670).</title>
        <authorList>
            <person name="Kimura N."/>
            <person name="Hirose J."/>
            <person name="Watanabe T."/>
            <person name="Suenaga H."/>
            <person name="Fujihara H."/>
            <person name="Noguchi M."/>
            <person name="Hashimoto M."/>
            <person name="Shimodaira J."/>
            <person name="Tsuchikane K."/>
            <person name="Hosoyama A."/>
            <person name="Yamazoe A."/>
            <person name="Fujita N."/>
            <person name="Furukawa K."/>
        </authorList>
    </citation>
    <scope>NUCLEOTIDE SEQUENCE [LARGE SCALE GENOMIC DNA]</scope>
    <source>
        <strain evidence="3">DSM 10086 / NBRC 110670 / KF707</strain>
    </source>
</reference>
<dbReference type="RefSeq" id="WP_003456708.1">
    <property type="nucleotide sequence ID" value="NZ_AJMR01000229.1"/>
</dbReference>
<dbReference type="Pfam" id="PF11086">
    <property type="entry name" value="DUF2878"/>
    <property type="match status" value="1"/>
</dbReference>
<evidence type="ECO:0000256" key="1">
    <source>
        <dbReference type="SAM" id="Phobius"/>
    </source>
</evidence>
<dbReference type="KEGG" id="pfuw:KF707C_47960"/>
<dbReference type="AlphaFoldDB" id="A0AAD1FHL4"/>
<feature type="transmembrane region" description="Helical" evidence="1">
    <location>
        <begin position="51"/>
        <end position="71"/>
    </location>
</feature>
<evidence type="ECO:0008006" key="4">
    <source>
        <dbReference type="Google" id="ProtNLM"/>
    </source>
</evidence>
<feature type="transmembrane region" description="Helical" evidence="1">
    <location>
        <begin position="83"/>
        <end position="103"/>
    </location>
</feature>
<keyword evidence="1" id="KW-1133">Transmembrane helix</keyword>
<feature type="transmembrane region" description="Helical" evidence="1">
    <location>
        <begin position="26"/>
        <end position="44"/>
    </location>
</feature>
<dbReference type="InterPro" id="IPR021306">
    <property type="entry name" value="DUF2878"/>
</dbReference>
<keyword evidence="3" id="KW-1185">Reference proteome</keyword>
<evidence type="ECO:0000313" key="3">
    <source>
        <dbReference type="Proteomes" id="UP000218554"/>
    </source>
</evidence>
<feature type="transmembrane region" description="Helical" evidence="1">
    <location>
        <begin position="135"/>
        <end position="155"/>
    </location>
</feature>
<proteinExistence type="predicted"/>
<keyword evidence="1" id="KW-0472">Membrane</keyword>
<protein>
    <recommendedName>
        <fullName evidence="4">DUF2878 domain-containing protein</fullName>
    </recommendedName>
</protein>